<protein>
    <submittedName>
        <fullName evidence="2">Uncharacterized protein</fullName>
    </submittedName>
</protein>
<feature type="compositionally biased region" description="Polar residues" evidence="1">
    <location>
        <begin position="1"/>
        <end position="12"/>
    </location>
</feature>
<feature type="region of interest" description="Disordered" evidence="1">
    <location>
        <begin position="1"/>
        <end position="27"/>
    </location>
</feature>
<evidence type="ECO:0000256" key="1">
    <source>
        <dbReference type="SAM" id="MobiDB-lite"/>
    </source>
</evidence>
<evidence type="ECO:0000313" key="3">
    <source>
        <dbReference type="Proteomes" id="UP000758155"/>
    </source>
</evidence>
<reference evidence="2" key="1">
    <citation type="submission" date="2019-04" db="EMBL/GenBank/DDBJ databases">
        <title>Sequencing of skin fungus with MAO and IRED activity.</title>
        <authorList>
            <person name="Marsaioli A.J."/>
            <person name="Bonatto J.M.C."/>
            <person name="Reis Junior O."/>
        </authorList>
    </citation>
    <scope>NUCLEOTIDE SEQUENCE</scope>
    <source>
        <strain evidence="2">28M1</strain>
    </source>
</reference>
<keyword evidence="3" id="KW-1185">Reference proteome</keyword>
<dbReference type="OrthoDB" id="2157530at2759"/>
<evidence type="ECO:0000313" key="2">
    <source>
        <dbReference type="EMBL" id="KAF3033441.1"/>
    </source>
</evidence>
<name>A0A9P5BWK3_9PLEO</name>
<comment type="caution">
    <text evidence="2">The sequence shown here is derived from an EMBL/GenBank/DDBJ whole genome shotgun (WGS) entry which is preliminary data.</text>
</comment>
<sequence length="171" mass="19416">MVSQSSKVTSEYQHPRSTADPKGLSQTSHGKRYLKRWRKTYGQTSLLDVIIRTVRLDERPYQGSDPEQTLTSQQQSRIEGRYLFWSTAGYIGLANAQPVEGHEIVLLDGDTAPLVLAKDEDYRIWCNCYLYGWMYGLGKNGRAISDKMGLSGHRVDPVTGKRLEARDFSIK</sequence>
<accession>A0A9P5BWK3</accession>
<organism evidence="2 3">
    <name type="scientific">Didymella heteroderae</name>
    <dbReference type="NCBI Taxonomy" id="1769908"/>
    <lineage>
        <taxon>Eukaryota</taxon>
        <taxon>Fungi</taxon>
        <taxon>Dikarya</taxon>
        <taxon>Ascomycota</taxon>
        <taxon>Pezizomycotina</taxon>
        <taxon>Dothideomycetes</taxon>
        <taxon>Pleosporomycetidae</taxon>
        <taxon>Pleosporales</taxon>
        <taxon>Pleosporineae</taxon>
        <taxon>Didymellaceae</taxon>
        <taxon>Didymella</taxon>
    </lineage>
</organism>
<gene>
    <name evidence="2" type="ORF">E8E12_004247</name>
</gene>
<proteinExistence type="predicted"/>
<dbReference type="EMBL" id="SWKV01000081">
    <property type="protein sequence ID" value="KAF3033441.1"/>
    <property type="molecule type" value="Genomic_DNA"/>
</dbReference>
<dbReference type="Proteomes" id="UP000758155">
    <property type="component" value="Unassembled WGS sequence"/>
</dbReference>
<dbReference type="AlphaFoldDB" id="A0A9P5BWK3"/>